<comment type="similarity">
    <text evidence="1">Belongs to the flavin-dependent halogenase family. Bacterial tryptophan halogenase subfamily.</text>
</comment>
<dbReference type="Pfam" id="PF01494">
    <property type="entry name" value="FAD_binding_3"/>
    <property type="match status" value="1"/>
</dbReference>
<dbReference type="InterPro" id="IPR036188">
    <property type="entry name" value="FAD/NAD-bd_sf"/>
</dbReference>
<sequence>MTYDYDIGIIGGGPAGSTAASYLAKAGLSVAVFESELFPREHVGESLVPATTPVLLDIGVMDKIEAAGFPRKYGAAWTSANADGVDPLGFQVHDHGLGAADVLFNERDQLGVDRDYTFHVDRGEFDLILLKHAESLGAKVFCGVRVRDVDFADPRRPVLRVGLGGPTADVTVRMVVDASGRGTLLGRQLKVKVPDPVFNQYAVHSWFEGLDRQALANDENQAGYIFIHFLPLSDTWVWQIPITDTITSIGVVTQKARFKESKDDLEGFFWESVGSRPLLHDALKKAERVRPFKAEGDYSYGMRKVSGDAMVMIGDAARFVDPIFSSGVSVAMNSARLACADIIAAAAADDFSADRFETYVTKLRRGVSTWYEFISIYYRLNILFTAFVQDPRYRIDVLKLLQGDVYDDQEPAALTAMREFVTTVEENPDHLWHPLLGKMKVSLASKALF</sequence>
<dbReference type="EMBL" id="JAAGKO020000012">
    <property type="protein sequence ID" value="MDI5963286.1"/>
    <property type="molecule type" value="Genomic_DNA"/>
</dbReference>
<gene>
    <name evidence="3" type="ORF">POF43_011300</name>
</gene>
<organism evidence="3 4">
    <name type="scientific">Streptantibioticus silvisoli</name>
    <dbReference type="NCBI Taxonomy" id="2705255"/>
    <lineage>
        <taxon>Bacteria</taxon>
        <taxon>Bacillati</taxon>
        <taxon>Actinomycetota</taxon>
        <taxon>Actinomycetes</taxon>
        <taxon>Kitasatosporales</taxon>
        <taxon>Streptomycetaceae</taxon>
        <taxon>Streptantibioticus</taxon>
    </lineage>
</organism>
<dbReference type="GO" id="GO:0016491">
    <property type="term" value="F:oxidoreductase activity"/>
    <property type="evidence" value="ECO:0007669"/>
    <property type="project" value="UniProtKB-KW"/>
</dbReference>
<keyword evidence="3" id="KW-0560">Oxidoreductase</keyword>
<evidence type="ECO:0000313" key="4">
    <source>
        <dbReference type="Proteomes" id="UP001156398"/>
    </source>
</evidence>
<evidence type="ECO:0000256" key="1">
    <source>
        <dbReference type="ARBA" id="ARBA00038396"/>
    </source>
</evidence>
<dbReference type="SUPFAM" id="SSF51905">
    <property type="entry name" value="FAD/NAD(P)-binding domain"/>
    <property type="match status" value="1"/>
</dbReference>
<evidence type="ECO:0000313" key="3">
    <source>
        <dbReference type="EMBL" id="MDI5963286.1"/>
    </source>
</evidence>
<dbReference type="PANTHER" id="PTHR43747">
    <property type="entry name" value="FAD-BINDING PROTEIN"/>
    <property type="match status" value="1"/>
</dbReference>
<keyword evidence="4" id="KW-1185">Reference proteome</keyword>
<dbReference type="PRINTS" id="PR00420">
    <property type="entry name" value="RNGMNOXGNASE"/>
</dbReference>
<comment type="caution">
    <text evidence="3">The sequence shown here is derived from an EMBL/GenBank/DDBJ whole genome shotgun (WGS) entry which is preliminary data.</text>
</comment>
<dbReference type="Proteomes" id="UP001156398">
    <property type="component" value="Unassembled WGS sequence"/>
</dbReference>
<dbReference type="RefSeq" id="WP_271322840.1">
    <property type="nucleotide sequence ID" value="NZ_JAAGKO020000012.1"/>
</dbReference>
<reference evidence="3 4" key="1">
    <citation type="submission" date="2023-05" db="EMBL/GenBank/DDBJ databases">
        <title>Streptantibioticus silvisoli sp. nov., acidotolerant actinomycetes 1 from pine litter.</title>
        <authorList>
            <person name="Swiecimska M."/>
            <person name="Golinska P."/>
            <person name="Sangal V."/>
            <person name="Wachnowicz B."/>
            <person name="Goodfellow M."/>
        </authorList>
    </citation>
    <scope>NUCLEOTIDE SEQUENCE [LARGE SCALE GENOMIC DNA]</scope>
    <source>
        <strain evidence="3 4">SL54</strain>
    </source>
</reference>
<dbReference type="PANTHER" id="PTHR43747:SF1">
    <property type="entry name" value="SLR1998 PROTEIN"/>
    <property type="match status" value="1"/>
</dbReference>
<feature type="domain" description="FAD-binding" evidence="2">
    <location>
        <begin position="5"/>
        <end position="362"/>
    </location>
</feature>
<dbReference type="InterPro" id="IPR002938">
    <property type="entry name" value="FAD-bd"/>
</dbReference>
<dbReference type="InterPro" id="IPR050816">
    <property type="entry name" value="Flavin-dep_Halogenase_NPB"/>
</dbReference>
<dbReference type="EC" id="1.-.-.-" evidence="3"/>
<accession>A0ABT6VXS1</accession>
<dbReference type="Gene3D" id="3.50.50.60">
    <property type="entry name" value="FAD/NAD(P)-binding domain"/>
    <property type="match status" value="1"/>
</dbReference>
<name>A0ABT6VXS1_9ACTN</name>
<protein>
    <submittedName>
        <fullName evidence="3">NAD(P)/FAD-dependent oxidoreductase</fullName>
        <ecNumber evidence="3">1.-.-.-</ecNumber>
    </submittedName>
</protein>
<proteinExistence type="inferred from homology"/>
<evidence type="ECO:0000259" key="2">
    <source>
        <dbReference type="Pfam" id="PF01494"/>
    </source>
</evidence>